<keyword evidence="2" id="KW-0472">Membrane</keyword>
<gene>
    <name evidence="3" type="ORF">TVAG_417460</name>
</gene>
<evidence type="ECO:0000256" key="1">
    <source>
        <dbReference type="SAM" id="MobiDB-lite"/>
    </source>
</evidence>
<feature type="transmembrane region" description="Helical" evidence="2">
    <location>
        <begin position="384"/>
        <end position="407"/>
    </location>
</feature>
<feature type="region of interest" description="Disordered" evidence="1">
    <location>
        <begin position="305"/>
        <end position="368"/>
    </location>
</feature>
<dbReference type="VEuPathDB" id="TrichDB:TVAGG3_1053990"/>
<reference evidence="3" key="2">
    <citation type="journal article" date="2007" name="Science">
        <title>Draft genome sequence of the sexually transmitted pathogen Trichomonas vaginalis.</title>
        <authorList>
            <person name="Carlton J.M."/>
            <person name="Hirt R.P."/>
            <person name="Silva J.C."/>
            <person name="Delcher A.L."/>
            <person name="Schatz M."/>
            <person name="Zhao Q."/>
            <person name="Wortman J.R."/>
            <person name="Bidwell S.L."/>
            <person name="Alsmark U.C.M."/>
            <person name="Besteiro S."/>
            <person name="Sicheritz-Ponten T."/>
            <person name="Noel C.J."/>
            <person name="Dacks J.B."/>
            <person name="Foster P.G."/>
            <person name="Simillion C."/>
            <person name="Van de Peer Y."/>
            <person name="Miranda-Saavedra D."/>
            <person name="Barton G.J."/>
            <person name="Westrop G.D."/>
            <person name="Mueller S."/>
            <person name="Dessi D."/>
            <person name="Fiori P.L."/>
            <person name="Ren Q."/>
            <person name="Paulsen I."/>
            <person name="Zhang H."/>
            <person name="Bastida-Corcuera F.D."/>
            <person name="Simoes-Barbosa A."/>
            <person name="Brown M.T."/>
            <person name="Hayes R.D."/>
            <person name="Mukherjee M."/>
            <person name="Okumura C.Y."/>
            <person name="Schneider R."/>
            <person name="Smith A.J."/>
            <person name="Vanacova S."/>
            <person name="Villalvazo M."/>
            <person name="Haas B.J."/>
            <person name="Pertea M."/>
            <person name="Feldblyum T.V."/>
            <person name="Utterback T.R."/>
            <person name="Shu C.L."/>
            <person name="Osoegawa K."/>
            <person name="de Jong P.J."/>
            <person name="Hrdy I."/>
            <person name="Horvathova L."/>
            <person name="Zubacova Z."/>
            <person name="Dolezal P."/>
            <person name="Malik S.B."/>
            <person name="Logsdon J.M. Jr."/>
            <person name="Henze K."/>
            <person name="Gupta A."/>
            <person name="Wang C.C."/>
            <person name="Dunne R.L."/>
            <person name="Upcroft J.A."/>
            <person name="Upcroft P."/>
            <person name="White O."/>
            <person name="Salzberg S.L."/>
            <person name="Tang P."/>
            <person name="Chiu C.-H."/>
            <person name="Lee Y.-S."/>
            <person name="Embley T.M."/>
            <person name="Coombs G.H."/>
            <person name="Mottram J.C."/>
            <person name="Tachezy J."/>
            <person name="Fraser-Liggett C.M."/>
            <person name="Johnson P.J."/>
        </authorList>
    </citation>
    <scope>NUCLEOTIDE SEQUENCE [LARGE SCALE GENOMIC DNA]</scope>
    <source>
        <strain evidence="3">G3</strain>
    </source>
</reference>
<sequence>MLSFFVRQALSSWEEFYGKDPISHDMHDLHTHQGITGSDINGLYVHDCTFIDIHSDNEKGAALMIEAHKKSLFERLLFSKCSAFEGGAICAYQGHIIFNGLCADQCTGTNGAFLYVNAPLQIHYTSAAKCYAKGDGNQDSSTMFIKKPEESIVTLDTVNLTKNTGEGRAGLFQASGYCTYSTFVDNTCKYNHCFQTSEVFTYFDHVNFVRNAVTENNDKAALYVGTPSVSTNSVGIKSCIFEFNMADSTRWIKTGKKIVLTDCYLPNGNQNSQNIEIDEPRADSYTHAITYYYVDGYCITGKTAPPQTPVQTLQPTTPVQTLQPTESQQKTTEVSTDVTVESSTTKKSANDGGLSTPTPTTKASESGVNLKDGETSNILNKVPIWALVLIVLGVVAIISAIVAYSVIRKRKGNTDISSDDFVSEGADGIRSKDQSVTIDYDLRDAEEDPFKHDFENEDSIEEVLAK</sequence>
<feature type="region of interest" description="Disordered" evidence="1">
    <location>
        <begin position="447"/>
        <end position="466"/>
    </location>
</feature>
<dbReference type="SMR" id="A2F5Z7"/>
<dbReference type="VEuPathDB" id="TrichDB:TVAG_417460"/>
<feature type="compositionally biased region" description="Low complexity" evidence="1">
    <location>
        <begin position="309"/>
        <end position="347"/>
    </location>
</feature>
<name>A2F5Z7_TRIV3</name>
<protein>
    <submittedName>
        <fullName evidence="3">Uncharacterized protein</fullName>
    </submittedName>
</protein>
<evidence type="ECO:0000256" key="2">
    <source>
        <dbReference type="SAM" id="Phobius"/>
    </source>
</evidence>
<keyword evidence="4" id="KW-1185">Reference proteome</keyword>
<keyword evidence="2" id="KW-1133">Transmembrane helix</keyword>
<reference evidence="3" key="1">
    <citation type="submission" date="2006-10" db="EMBL/GenBank/DDBJ databases">
        <authorList>
            <person name="Amadeo P."/>
            <person name="Zhao Q."/>
            <person name="Wortman J."/>
            <person name="Fraser-Liggett C."/>
            <person name="Carlton J."/>
        </authorList>
    </citation>
    <scope>NUCLEOTIDE SEQUENCE</scope>
    <source>
        <strain evidence="3">G3</strain>
    </source>
</reference>
<evidence type="ECO:0000313" key="3">
    <source>
        <dbReference type="EMBL" id="EAX99678.1"/>
    </source>
</evidence>
<dbReference type="Proteomes" id="UP000001542">
    <property type="component" value="Unassembled WGS sequence"/>
</dbReference>
<feature type="compositionally biased region" description="Polar residues" evidence="1">
    <location>
        <begin position="353"/>
        <end position="367"/>
    </location>
</feature>
<accession>A2F5Z7</accession>
<dbReference type="RefSeq" id="XP_001312608.1">
    <property type="nucleotide sequence ID" value="XM_001312607.1"/>
</dbReference>
<feature type="compositionally biased region" description="Acidic residues" evidence="1">
    <location>
        <begin position="455"/>
        <end position="466"/>
    </location>
</feature>
<dbReference type="InParanoid" id="A2F5Z7"/>
<proteinExistence type="predicted"/>
<keyword evidence="2" id="KW-0812">Transmembrane</keyword>
<organism evidence="3 4">
    <name type="scientific">Trichomonas vaginalis (strain ATCC PRA-98 / G3)</name>
    <dbReference type="NCBI Taxonomy" id="412133"/>
    <lineage>
        <taxon>Eukaryota</taxon>
        <taxon>Metamonada</taxon>
        <taxon>Parabasalia</taxon>
        <taxon>Trichomonadida</taxon>
        <taxon>Trichomonadidae</taxon>
        <taxon>Trichomonas</taxon>
    </lineage>
</organism>
<evidence type="ECO:0000313" key="4">
    <source>
        <dbReference type="Proteomes" id="UP000001542"/>
    </source>
</evidence>
<dbReference type="EMBL" id="DS113629">
    <property type="protein sequence ID" value="EAX99678.1"/>
    <property type="molecule type" value="Genomic_DNA"/>
</dbReference>
<dbReference type="AlphaFoldDB" id="A2F5Z7"/>
<dbReference type="KEGG" id="tva:4757491"/>